<evidence type="ECO:0000313" key="5">
    <source>
        <dbReference type="EMBL" id="JAC98720.1"/>
    </source>
</evidence>
<evidence type="ECO:0000256" key="3">
    <source>
        <dbReference type="SAM" id="MobiDB-lite"/>
    </source>
</evidence>
<dbReference type="AlphaFoldDB" id="A0A0A1WJ85"/>
<name>A0A0A1WJ85_ZEUCU</name>
<dbReference type="GO" id="GO:0005689">
    <property type="term" value="C:U12-type spliceosomal complex"/>
    <property type="evidence" value="ECO:0007669"/>
    <property type="project" value="TreeGrafter"/>
</dbReference>
<dbReference type="GO" id="GO:0097157">
    <property type="term" value="F:pre-mRNA intronic binding"/>
    <property type="evidence" value="ECO:0007669"/>
    <property type="project" value="TreeGrafter"/>
</dbReference>
<dbReference type="InterPro" id="IPR045164">
    <property type="entry name" value="RBM41/RNPC3"/>
</dbReference>
<dbReference type="EMBL" id="GBXI01015571">
    <property type="protein sequence ID" value="JAC98720.1"/>
    <property type="molecule type" value="Transcribed_RNA"/>
</dbReference>
<evidence type="ECO:0000256" key="2">
    <source>
        <dbReference type="PROSITE-ProRule" id="PRU00176"/>
    </source>
</evidence>
<reference evidence="5" key="2">
    <citation type="journal article" date="2015" name="Gigascience">
        <title>Reconstructing a comprehensive transcriptome assembly of a white-pupal translocated strain of the pest fruit fly Bactrocera cucurbitae.</title>
        <authorList>
            <person name="Sim S.B."/>
            <person name="Calla B."/>
            <person name="Hall B."/>
            <person name="DeRego T."/>
            <person name="Geib S.M."/>
        </authorList>
    </citation>
    <scope>NUCLEOTIDE SEQUENCE</scope>
</reference>
<proteinExistence type="predicted"/>
<reference evidence="5" key="1">
    <citation type="submission" date="2014-11" db="EMBL/GenBank/DDBJ databases">
        <authorList>
            <person name="Geib S."/>
        </authorList>
    </citation>
    <scope>NUCLEOTIDE SEQUENCE</scope>
</reference>
<dbReference type="InterPro" id="IPR012677">
    <property type="entry name" value="Nucleotide-bd_a/b_plait_sf"/>
</dbReference>
<dbReference type="InterPro" id="IPR035979">
    <property type="entry name" value="RBD_domain_sf"/>
</dbReference>
<keyword evidence="1 2" id="KW-0694">RNA-binding</keyword>
<sequence>MSDSKSTLIIKNIPRSISDITAILPTTPKEVKSFGRRRMLLTYENEQAAQVVLEQLQQLEITAGKQLNVAFFCKNEKPAPNTNIKKATTSSKATQTKLQTSNAASLPQISKYVSKLYACDAKLNFEQPPPPYLKYAYPRITPDILDAISIALMSNTRFYTQVLHLMNRMNLEPPFGAKPAGVCLSKLWPRDVDTQTAEEEVTTVAMAKASDIITEETELFADKSESELESSEDDEEKSNKPQVTMQLKRKAAEALDVQYKKKARQLLQATLQRQKQVESTASVSNKKSLPQNVFEQPATLSKTSKIAVKLQPKSVSQAVEPIVLPTELNTTRLTAEELQALPIYKNYQIGSPSNKLYIKNLAKDVSEEDLKVLYARFVAADNLEIKVMQQGRMKGQAFVTFHGLSEIDAAAVVSKALTETNGFVLRQKPIVVCYGKK</sequence>
<evidence type="ECO:0000259" key="4">
    <source>
        <dbReference type="PROSITE" id="PS50102"/>
    </source>
</evidence>
<evidence type="ECO:0000256" key="1">
    <source>
        <dbReference type="ARBA" id="ARBA00022884"/>
    </source>
</evidence>
<dbReference type="PROSITE" id="PS50102">
    <property type="entry name" value="RRM"/>
    <property type="match status" value="1"/>
</dbReference>
<feature type="domain" description="RRM" evidence="4">
    <location>
        <begin position="354"/>
        <end position="437"/>
    </location>
</feature>
<dbReference type="Pfam" id="PF00076">
    <property type="entry name" value="RRM_1"/>
    <property type="match status" value="1"/>
</dbReference>
<dbReference type="InterPro" id="IPR000504">
    <property type="entry name" value="RRM_dom"/>
</dbReference>
<feature type="region of interest" description="Disordered" evidence="3">
    <location>
        <begin position="220"/>
        <end position="245"/>
    </location>
</feature>
<protein>
    <submittedName>
        <fullName evidence="5">RNA-binding protein 40</fullName>
    </submittedName>
</protein>
<dbReference type="PANTHER" id="PTHR16105">
    <property type="entry name" value="RNA-BINDING REGION-CONTAINING PROTEIN 3"/>
    <property type="match status" value="1"/>
</dbReference>
<dbReference type="PANTHER" id="PTHR16105:SF0">
    <property type="entry name" value="RNA-BINDING REGION-CONTAINING PROTEIN 3"/>
    <property type="match status" value="1"/>
</dbReference>
<accession>A0A0A1WJ85</accession>
<gene>
    <name evidence="5" type="primary">RNPC3</name>
    <name evidence="5" type="ORF">g.23490</name>
</gene>
<dbReference type="GO" id="GO:0000398">
    <property type="term" value="P:mRNA splicing, via spliceosome"/>
    <property type="evidence" value="ECO:0007669"/>
    <property type="project" value="TreeGrafter"/>
</dbReference>
<feature type="compositionally biased region" description="Acidic residues" evidence="3">
    <location>
        <begin position="227"/>
        <end position="236"/>
    </location>
</feature>
<dbReference type="Gene3D" id="3.30.70.330">
    <property type="match status" value="1"/>
</dbReference>
<organism evidence="5">
    <name type="scientific">Zeugodacus cucurbitae</name>
    <name type="common">Melon fruit fly</name>
    <name type="synonym">Bactrocera cucurbitae</name>
    <dbReference type="NCBI Taxonomy" id="28588"/>
    <lineage>
        <taxon>Eukaryota</taxon>
        <taxon>Metazoa</taxon>
        <taxon>Ecdysozoa</taxon>
        <taxon>Arthropoda</taxon>
        <taxon>Hexapoda</taxon>
        <taxon>Insecta</taxon>
        <taxon>Pterygota</taxon>
        <taxon>Neoptera</taxon>
        <taxon>Endopterygota</taxon>
        <taxon>Diptera</taxon>
        <taxon>Brachycera</taxon>
        <taxon>Muscomorpha</taxon>
        <taxon>Tephritoidea</taxon>
        <taxon>Tephritidae</taxon>
        <taxon>Zeugodacus</taxon>
        <taxon>Zeugodacus</taxon>
    </lineage>
</organism>
<dbReference type="SMART" id="SM00360">
    <property type="entry name" value="RRM"/>
    <property type="match status" value="1"/>
</dbReference>
<dbReference type="SUPFAM" id="SSF54928">
    <property type="entry name" value="RNA-binding domain, RBD"/>
    <property type="match status" value="1"/>
</dbReference>
<dbReference type="GO" id="GO:0030626">
    <property type="term" value="F:U12 snRNA binding"/>
    <property type="evidence" value="ECO:0007669"/>
    <property type="project" value="TreeGrafter"/>
</dbReference>